<sequence length="1081" mass="111425">MPATLRSVLPSARSLGLLLAATLVVGGSVATTPPAAEAAPAGATVVTLPSPDRPTPRDARVEGGEEAWVLSQEVDPAGRGTVAPATWFSASGETAPVVLDPQRHVDQTVVVGDRRVHYRVGSFDISSTSLGSGEYEELVPPSTTTPVAATGDGVVVETTTGLALVPWERPGQLLPITGGESLAPLEPRLGRWSSSPQEDAHGVLLMEQSRNGQQAALVLVDTEALRVRPITRGELELAALGDDAVAWVTGYDAGRTVHSVRRPRAGDADVAPADVLVRPATAVPPPTTPFYDAAQVVPVGDVLVVLPLTNPTDQDQSPRDLLVVGRDGSSEVLRRAATSVVAAGDGAVRVVSGVTARGRALERVDARTGATAERLSLAPVPAPVWALAMDGRRLVVADQSGATHTTVRQHSLTGDGSGLLVGSGQALGLQTDRPSSCSASRPLSRCLLLAAGGGTTALATWGAVLVRDASGGVVSVPDPTDDGVYATVEGIDGPYLVDMYDEHRDAVLDLRSGARVPARADGDLLDGVLYGVSSLDRRVDAVDLATGRSDVLGPRCPDRRDGAVRAAGSWLLVCGQVVDRTGRHPSVQVSGGDVTLGDGFLVRRRDGYLEWAALAGSAATTSAALTWQRLGEVAEDGVPSATSRSGDLPSVAWVGRDGRVRVAAIPVPSSPLPPRPTGVVTAPAAPTGVRATAGDTTVSVRWDAPAAGVRAVRARGAGLPDAAVMTTDADGLGVQVTGLVNGRSAAVDVVSLNLAGESAPVRVTATPLSATPPAPRDVRLTIDPLSSRATVTWSWTAAPATMPLTGFRVSDAVGPDVVLPPDARRASFVIDASGVTGVTVTAETGHGSAYAQSNSVPVHGVDRTAPTAAVRALPAVTTETAVTVGLSGKDDRRLDGYQLRWRRGDATTAQSLGGWEYPRAWSALRTGAVEAARLTPGWTYCFSAQSVDHAGNRSAWTAPACTTLPLDDRALAVASGSWTRATHSAFAAGTATRSRQTASVLTRTKVRTDEVTLVATSCPTCGRVRVKVGSTVVGEVDLRATTTTHRRLFRLPMARAAGGALSLQHLGGGDVVVDGVALRAY</sequence>
<evidence type="ECO:0000256" key="1">
    <source>
        <dbReference type="ARBA" id="ARBA00023295"/>
    </source>
</evidence>
<proteinExistence type="predicted"/>
<feature type="signal peptide" evidence="3">
    <location>
        <begin position="1"/>
        <end position="30"/>
    </location>
</feature>
<dbReference type="Gene3D" id="2.60.40.10">
    <property type="entry name" value="Immunoglobulins"/>
    <property type="match status" value="1"/>
</dbReference>
<keyword evidence="2" id="KW-0624">Polysaccharide degradation</keyword>
<keyword evidence="1" id="KW-0378">Hydrolase</keyword>
<dbReference type="InterPro" id="IPR036116">
    <property type="entry name" value="FN3_sf"/>
</dbReference>
<dbReference type="EMBL" id="RJKN01000008">
    <property type="protein sequence ID" value="ROP26998.1"/>
    <property type="molecule type" value="Genomic_DNA"/>
</dbReference>
<name>A0A3N1GA02_9ACTN</name>
<accession>A0A3N1GA02</accession>
<evidence type="ECO:0000256" key="2">
    <source>
        <dbReference type="ARBA" id="ARBA00023326"/>
    </source>
</evidence>
<dbReference type="PROSITE" id="PS50853">
    <property type="entry name" value="FN3"/>
    <property type="match status" value="1"/>
</dbReference>
<feature type="domain" description="Fibronectin type-III" evidence="4">
    <location>
        <begin position="682"/>
        <end position="774"/>
    </location>
</feature>
<dbReference type="SMART" id="SM00060">
    <property type="entry name" value="FN3"/>
    <property type="match status" value="2"/>
</dbReference>
<dbReference type="GO" id="GO:0000272">
    <property type="term" value="P:polysaccharide catabolic process"/>
    <property type="evidence" value="ECO:0007669"/>
    <property type="project" value="UniProtKB-KW"/>
</dbReference>
<dbReference type="OrthoDB" id="262125at2"/>
<dbReference type="InterPro" id="IPR003961">
    <property type="entry name" value="FN3_dom"/>
</dbReference>
<keyword evidence="6" id="KW-1185">Reference proteome</keyword>
<keyword evidence="3" id="KW-0732">Signal</keyword>
<protein>
    <recommendedName>
        <fullName evidence="4">Fibronectin type-III domain-containing protein</fullName>
    </recommendedName>
</protein>
<dbReference type="Proteomes" id="UP000276232">
    <property type="component" value="Unassembled WGS sequence"/>
</dbReference>
<keyword evidence="1" id="KW-0326">Glycosidase</keyword>
<dbReference type="AlphaFoldDB" id="A0A3N1GA02"/>
<evidence type="ECO:0000256" key="3">
    <source>
        <dbReference type="SAM" id="SignalP"/>
    </source>
</evidence>
<keyword evidence="2" id="KW-0119">Carbohydrate metabolism</keyword>
<comment type="caution">
    <text evidence="5">The sequence shown here is derived from an EMBL/GenBank/DDBJ whole genome shotgun (WGS) entry which is preliminary data.</text>
</comment>
<gene>
    <name evidence="5" type="ORF">EDC03_2926</name>
</gene>
<evidence type="ECO:0000259" key="4">
    <source>
        <dbReference type="PROSITE" id="PS50853"/>
    </source>
</evidence>
<dbReference type="SUPFAM" id="SSF49265">
    <property type="entry name" value="Fibronectin type III"/>
    <property type="match status" value="1"/>
</dbReference>
<dbReference type="InParanoid" id="A0A3N1GA02"/>
<dbReference type="GO" id="GO:0016798">
    <property type="term" value="F:hydrolase activity, acting on glycosyl bonds"/>
    <property type="evidence" value="ECO:0007669"/>
    <property type="project" value="UniProtKB-KW"/>
</dbReference>
<feature type="chain" id="PRO_5038929893" description="Fibronectin type-III domain-containing protein" evidence="3">
    <location>
        <begin position="31"/>
        <end position="1081"/>
    </location>
</feature>
<evidence type="ECO:0000313" key="5">
    <source>
        <dbReference type="EMBL" id="ROP26998.1"/>
    </source>
</evidence>
<evidence type="ECO:0000313" key="6">
    <source>
        <dbReference type="Proteomes" id="UP000276232"/>
    </source>
</evidence>
<reference evidence="5 6" key="1">
    <citation type="journal article" date="2015" name="Stand. Genomic Sci.">
        <title>Genomic Encyclopedia of Bacterial and Archaeal Type Strains, Phase III: the genomes of soil and plant-associated and newly described type strains.</title>
        <authorList>
            <person name="Whitman W.B."/>
            <person name="Woyke T."/>
            <person name="Klenk H.P."/>
            <person name="Zhou Y."/>
            <person name="Lilburn T.G."/>
            <person name="Beck B.J."/>
            <person name="De Vos P."/>
            <person name="Vandamme P."/>
            <person name="Eisen J.A."/>
            <person name="Garrity G."/>
            <person name="Hugenholtz P."/>
            <person name="Kyrpides N.C."/>
        </authorList>
    </citation>
    <scope>NUCLEOTIDE SEQUENCE [LARGE SCALE GENOMIC DNA]</scope>
    <source>
        <strain evidence="5 6">CECT 7306</strain>
    </source>
</reference>
<dbReference type="InterPro" id="IPR013783">
    <property type="entry name" value="Ig-like_fold"/>
</dbReference>
<organism evidence="5 6">
    <name type="scientific">Pseudokineococcus lusitanus</name>
    <dbReference type="NCBI Taxonomy" id="763993"/>
    <lineage>
        <taxon>Bacteria</taxon>
        <taxon>Bacillati</taxon>
        <taxon>Actinomycetota</taxon>
        <taxon>Actinomycetes</taxon>
        <taxon>Kineosporiales</taxon>
        <taxon>Kineosporiaceae</taxon>
        <taxon>Pseudokineococcus</taxon>
    </lineage>
</organism>
<dbReference type="RefSeq" id="WP_123381000.1">
    <property type="nucleotide sequence ID" value="NZ_RJKN01000008.1"/>
</dbReference>